<dbReference type="InterPro" id="IPR036271">
    <property type="entry name" value="Tet_transcr_reg_TetR-rel_C_sf"/>
</dbReference>
<evidence type="ECO:0000313" key="1">
    <source>
        <dbReference type="EMBL" id="KGX10811.1"/>
    </source>
</evidence>
<dbReference type="SUPFAM" id="SSF48498">
    <property type="entry name" value="Tetracyclin repressor-like, C-terminal domain"/>
    <property type="match status" value="1"/>
</dbReference>
<dbReference type="AlphaFoldDB" id="A0A1X4JWR4"/>
<accession>A0A1X4JWR4</accession>
<dbReference type="Pfam" id="PF17932">
    <property type="entry name" value="TetR_C_24"/>
    <property type="match status" value="1"/>
</dbReference>
<dbReference type="Pfam" id="PF00440">
    <property type="entry name" value="TetR_N"/>
    <property type="match status" value="1"/>
</dbReference>
<dbReference type="InterPro" id="IPR041490">
    <property type="entry name" value="KstR2_TetR_C"/>
</dbReference>
<dbReference type="InterPro" id="IPR001647">
    <property type="entry name" value="HTH_TetR"/>
</dbReference>
<dbReference type="PANTHER" id="PTHR30055:SF175">
    <property type="entry name" value="HTH-TYPE TRANSCRIPTIONAL REPRESSOR KSTR2"/>
    <property type="match status" value="1"/>
</dbReference>
<evidence type="ECO:0000313" key="2">
    <source>
        <dbReference type="Proteomes" id="UP000030475"/>
    </source>
</evidence>
<dbReference type="EMBL" id="JQIM01000009">
    <property type="protein sequence ID" value="KGX10811.1"/>
    <property type="molecule type" value="Genomic_DNA"/>
</dbReference>
<dbReference type="SUPFAM" id="SSF46689">
    <property type="entry name" value="Homeodomain-like"/>
    <property type="match status" value="1"/>
</dbReference>
<dbReference type="Gene3D" id="1.10.10.60">
    <property type="entry name" value="Homeodomain-like"/>
    <property type="match status" value="1"/>
</dbReference>
<dbReference type="PRINTS" id="PR00455">
    <property type="entry name" value="HTHTETR"/>
</dbReference>
<dbReference type="InterPro" id="IPR009057">
    <property type="entry name" value="Homeodomain-like_sf"/>
</dbReference>
<dbReference type="PANTHER" id="PTHR30055">
    <property type="entry name" value="HTH-TYPE TRANSCRIPTIONAL REGULATOR RUTR"/>
    <property type="match status" value="1"/>
</dbReference>
<dbReference type="OrthoDB" id="9151800at2"/>
<dbReference type="PROSITE" id="PS50977">
    <property type="entry name" value="HTH_TETR_2"/>
    <property type="match status" value="1"/>
</dbReference>
<gene>
    <name evidence="1" type="ORF">Y036_4303</name>
</gene>
<sequence length="195" mass="22031">MARTRAENFDDIKAAILSSAAQLFAQKGFRNTNIIDIGNACNASKSRMYHYFGSKELMLEAMLLEHVNGLLAIAREITETEADPQEKFQSFVLAHLRYYYAAPDRHKVLLADAEYLPEAAQAEVRRAEHRLVELLIVILKQLNAQRFSSRQEASAHAMLIYGMLNWTYTWYRPSGKLGIDALAHKAAAMCLQGIL</sequence>
<organism evidence="1 2">
    <name type="scientific">Burkholderia pseudomallei</name>
    <name type="common">Pseudomonas pseudomallei</name>
    <dbReference type="NCBI Taxonomy" id="28450"/>
    <lineage>
        <taxon>Bacteria</taxon>
        <taxon>Pseudomonadati</taxon>
        <taxon>Pseudomonadota</taxon>
        <taxon>Betaproteobacteria</taxon>
        <taxon>Burkholderiales</taxon>
        <taxon>Burkholderiaceae</taxon>
        <taxon>Burkholderia</taxon>
        <taxon>pseudomallei group</taxon>
    </lineage>
</organism>
<dbReference type="GO" id="GO:0000976">
    <property type="term" value="F:transcription cis-regulatory region binding"/>
    <property type="evidence" value="ECO:0007669"/>
    <property type="project" value="TreeGrafter"/>
</dbReference>
<dbReference type="RefSeq" id="WP_004523826.1">
    <property type="nucleotide sequence ID" value="NZ_JBPVTB010000113.1"/>
</dbReference>
<dbReference type="GO" id="GO:0003700">
    <property type="term" value="F:DNA-binding transcription factor activity"/>
    <property type="evidence" value="ECO:0007669"/>
    <property type="project" value="TreeGrafter"/>
</dbReference>
<proteinExistence type="predicted"/>
<comment type="caution">
    <text evidence="1">The sequence shown here is derived from an EMBL/GenBank/DDBJ whole genome shotgun (WGS) entry which is preliminary data.</text>
</comment>
<dbReference type="InterPro" id="IPR050109">
    <property type="entry name" value="HTH-type_TetR-like_transc_reg"/>
</dbReference>
<reference evidence="1 2" key="1">
    <citation type="submission" date="2014-08" db="EMBL/GenBank/DDBJ databases">
        <authorList>
            <person name="Bunnell A."/>
            <person name="Chain P.S."/>
            <person name="Chertkov O."/>
            <person name="Currie B.J."/>
            <person name="Daligault H.E."/>
            <person name="Davenport K.W."/>
            <person name="Davis C."/>
            <person name="Gleasner C.D."/>
            <person name="Johnson S.L."/>
            <person name="Kaestli M."/>
            <person name="Koren S."/>
            <person name="Kunde Y.A."/>
            <person name="Mayo M."/>
            <person name="McMurry K.K."/>
            <person name="Price E.P."/>
            <person name="Reitenga K.G."/>
            <person name="Robison R."/>
            <person name="Rosovitz M.J."/>
            <person name="Sarovich D.S."/>
            <person name="Teshima H."/>
        </authorList>
    </citation>
    <scope>NUCLEOTIDE SEQUENCE [LARGE SCALE GENOMIC DNA]</scope>
    <source>
        <strain evidence="1 2">MSHR44</strain>
    </source>
</reference>
<name>A0A1X4JWR4_BURPE</name>
<dbReference type="Proteomes" id="UP000030475">
    <property type="component" value="Unassembled WGS sequence"/>
</dbReference>
<dbReference type="Gene3D" id="1.10.357.10">
    <property type="entry name" value="Tetracycline Repressor, domain 2"/>
    <property type="match status" value="1"/>
</dbReference>
<protein>
    <submittedName>
        <fullName evidence="1">Bacterial regulatory s, tetR family protein</fullName>
    </submittedName>
</protein>